<reference evidence="3 4" key="1">
    <citation type="submission" date="2019-03" db="EMBL/GenBank/DDBJ databases">
        <authorList>
            <person name="Gaulin E."/>
            <person name="Dumas B."/>
        </authorList>
    </citation>
    <scope>NUCLEOTIDE SEQUENCE [LARGE SCALE GENOMIC DNA]</scope>
    <source>
        <strain evidence="3">CBS 568.67</strain>
    </source>
</reference>
<sequence length="153" mass="16376">MVVAHSFVGLEAALSTLSTAALLTVFDQSYVILLHCNPEGNLVEMTAAAQDKHESKVATIAARIAAKRLPDPRFLGDASAFSWTPPCGTPCVTMWHYRFRGNARVDVGHVRLLPRQCLHNAIATAMTILAAHAVVPSLGVLAQLPLDKLSAPL</sequence>
<dbReference type="EMBL" id="CAADRA010005245">
    <property type="protein sequence ID" value="VFT87559.1"/>
    <property type="molecule type" value="Genomic_DNA"/>
</dbReference>
<organism evidence="3 4">
    <name type="scientific">Aphanomyces stellatus</name>
    <dbReference type="NCBI Taxonomy" id="120398"/>
    <lineage>
        <taxon>Eukaryota</taxon>
        <taxon>Sar</taxon>
        <taxon>Stramenopiles</taxon>
        <taxon>Oomycota</taxon>
        <taxon>Saprolegniomycetes</taxon>
        <taxon>Saprolegniales</taxon>
        <taxon>Verrucalvaceae</taxon>
        <taxon>Aphanomyces</taxon>
    </lineage>
</organism>
<proteinExistence type="predicted"/>
<accession>A0A485KS43</accession>
<feature type="signal peptide" evidence="1">
    <location>
        <begin position="1"/>
        <end position="20"/>
    </location>
</feature>
<gene>
    <name evidence="3" type="primary">Aste57867_10689</name>
    <name evidence="2" type="ORF">As57867_010649</name>
    <name evidence="3" type="ORF">ASTE57867_10689</name>
</gene>
<name>A0A485KS43_9STRA</name>
<reference evidence="2" key="2">
    <citation type="submission" date="2019-06" db="EMBL/GenBank/DDBJ databases">
        <title>Genomics analysis of Aphanomyces spp. identifies a new class of oomycete effector associated with host adaptation.</title>
        <authorList>
            <person name="Gaulin E."/>
        </authorList>
    </citation>
    <scope>NUCLEOTIDE SEQUENCE</scope>
    <source>
        <strain evidence="2">CBS 578.67</strain>
    </source>
</reference>
<feature type="chain" id="PRO_5036116167" evidence="1">
    <location>
        <begin position="21"/>
        <end position="153"/>
    </location>
</feature>
<dbReference type="Proteomes" id="UP000332933">
    <property type="component" value="Unassembled WGS sequence"/>
</dbReference>
<evidence type="ECO:0000313" key="4">
    <source>
        <dbReference type="Proteomes" id="UP000332933"/>
    </source>
</evidence>
<dbReference type="AlphaFoldDB" id="A0A485KS43"/>
<dbReference type="EMBL" id="VJMH01005224">
    <property type="protein sequence ID" value="KAF0698689.1"/>
    <property type="molecule type" value="Genomic_DNA"/>
</dbReference>
<evidence type="ECO:0000256" key="1">
    <source>
        <dbReference type="SAM" id="SignalP"/>
    </source>
</evidence>
<keyword evidence="4" id="KW-1185">Reference proteome</keyword>
<protein>
    <submittedName>
        <fullName evidence="3">Aste57867_10689 protein</fullName>
    </submittedName>
</protein>
<evidence type="ECO:0000313" key="3">
    <source>
        <dbReference type="EMBL" id="VFT87559.1"/>
    </source>
</evidence>
<evidence type="ECO:0000313" key="2">
    <source>
        <dbReference type="EMBL" id="KAF0698689.1"/>
    </source>
</evidence>
<keyword evidence="1" id="KW-0732">Signal</keyword>